<dbReference type="RefSeq" id="XP_065330783.1">
    <property type="nucleotide sequence ID" value="XM_065474711.1"/>
</dbReference>
<dbReference type="AlphaFoldDB" id="A0AAX4JF63"/>
<dbReference type="Gene3D" id="1.25.40.10">
    <property type="entry name" value="Tetratricopeptide repeat domain"/>
    <property type="match status" value="2"/>
</dbReference>
<organism evidence="2 3">
    <name type="scientific">Vairimorpha necatrix</name>
    <dbReference type="NCBI Taxonomy" id="6039"/>
    <lineage>
        <taxon>Eukaryota</taxon>
        <taxon>Fungi</taxon>
        <taxon>Fungi incertae sedis</taxon>
        <taxon>Microsporidia</taxon>
        <taxon>Nosematidae</taxon>
        <taxon>Vairimorpha</taxon>
    </lineage>
</organism>
<dbReference type="GeneID" id="90542469"/>
<dbReference type="PANTHER" id="PTHR46430:SF1">
    <property type="entry name" value="CHITIN SYNTHASE REGULATOR SKT5-RELATED"/>
    <property type="match status" value="1"/>
</dbReference>
<dbReference type="PANTHER" id="PTHR46430">
    <property type="entry name" value="PROTEIN SKT5-RELATED"/>
    <property type="match status" value="1"/>
</dbReference>
<accession>A0AAX4JF63</accession>
<keyword evidence="3" id="KW-1185">Reference proteome</keyword>
<dbReference type="SMART" id="SM00671">
    <property type="entry name" value="SEL1"/>
    <property type="match status" value="7"/>
</dbReference>
<name>A0AAX4JF63_9MICR</name>
<keyword evidence="1" id="KW-0677">Repeat</keyword>
<dbReference type="InterPro" id="IPR051726">
    <property type="entry name" value="Chitin_Synth_Reg"/>
</dbReference>
<gene>
    <name evidence="2" type="ORF">VNE69_09190</name>
</gene>
<dbReference type="KEGG" id="vnx:VNE69_09190"/>
<protein>
    <submittedName>
        <fullName evidence="2">TPR repeat protein</fullName>
    </submittedName>
</protein>
<proteinExistence type="predicted"/>
<dbReference type="SUPFAM" id="SSF81901">
    <property type="entry name" value="HCP-like"/>
    <property type="match status" value="2"/>
</dbReference>
<dbReference type="Pfam" id="PF08238">
    <property type="entry name" value="Sel1"/>
    <property type="match status" value="6"/>
</dbReference>
<evidence type="ECO:0000256" key="1">
    <source>
        <dbReference type="ARBA" id="ARBA00022737"/>
    </source>
</evidence>
<sequence>MYTNRIINDKLFQNRFYSLKEDPNPKEIFKLIKDYSLSMEANSLGEINTVQFRNPLDVDKEVRSFVKDLNSYCLDFLIKMASTVSNKKFSSEAQTFLGMVYEIGLFDIPRNIKFAFNYYVVAAKQNNKYGTYRLAQAYEKEMGKSNGYSKAIYFYRCAAKLGCVYGMHTYGSILLSGDLNTTKEFQTGLFYLKLASHKADRSYPFPFYDLGQVYESDYNSTEIDPDDEYAFKMYERGARLGCPNSQYRLGKAFELGQLSKKPCMRLALEYYKDASDNGHMDAQYLLSKFFFTGVDHTLSANFDQSFKYALLCGIRGHPEGAFTVAEFYEKGYGRRRNNLLSLWWYTISFKFGNTNSDVKINKLKSTVYKKNIGPSHQPKNFCCFC</sequence>
<dbReference type="InterPro" id="IPR006597">
    <property type="entry name" value="Sel1-like"/>
</dbReference>
<dbReference type="EMBL" id="CP142734">
    <property type="protein sequence ID" value="WUR04638.1"/>
    <property type="molecule type" value="Genomic_DNA"/>
</dbReference>
<evidence type="ECO:0000313" key="3">
    <source>
        <dbReference type="Proteomes" id="UP001334084"/>
    </source>
</evidence>
<evidence type="ECO:0000313" key="2">
    <source>
        <dbReference type="EMBL" id="WUR04638.1"/>
    </source>
</evidence>
<dbReference type="Proteomes" id="UP001334084">
    <property type="component" value="Chromosome 9"/>
</dbReference>
<reference evidence="2" key="1">
    <citation type="journal article" date="2024" name="BMC Genomics">
        <title>Functional annotation of a divergent genome using sequence and structure-based similarity.</title>
        <authorList>
            <person name="Svedberg D."/>
            <person name="Winiger R.R."/>
            <person name="Berg A."/>
            <person name="Sharma H."/>
            <person name="Tellgren-Roth C."/>
            <person name="Debrunner-Vossbrinck B.A."/>
            <person name="Vossbrinck C.R."/>
            <person name="Barandun J."/>
        </authorList>
    </citation>
    <scope>NUCLEOTIDE SEQUENCE</scope>
    <source>
        <strain evidence="2">Illinois isolate</strain>
    </source>
</reference>
<dbReference type="InterPro" id="IPR011990">
    <property type="entry name" value="TPR-like_helical_dom_sf"/>
</dbReference>